<organism evidence="2 3">
    <name type="scientific">Thermocrinis albus (strain DSM 14484 / JCM 11386 / HI 11/12)</name>
    <dbReference type="NCBI Taxonomy" id="638303"/>
    <lineage>
        <taxon>Bacteria</taxon>
        <taxon>Pseudomonadati</taxon>
        <taxon>Aquificota</taxon>
        <taxon>Aquificia</taxon>
        <taxon>Aquificales</taxon>
        <taxon>Aquificaceae</taxon>
        <taxon>Thermocrinis</taxon>
    </lineage>
</organism>
<evidence type="ECO:0000313" key="2">
    <source>
        <dbReference type="EMBL" id="ADC89570.1"/>
    </source>
</evidence>
<dbReference type="AlphaFoldDB" id="D3SLE0"/>
<protein>
    <recommendedName>
        <fullName evidence="4">Fibronectin type III domain protein</fullName>
    </recommendedName>
</protein>
<dbReference type="EMBL" id="CP001931">
    <property type="protein sequence ID" value="ADC89570.1"/>
    <property type="molecule type" value="Genomic_DNA"/>
</dbReference>
<feature type="signal peptide" evidence="1">
    <location>
        <begin position="1"/>
        <end position="20"/>
    </location>
</feature>
<evidence type="ECO:0008006" key="4">
    <source>
        <dbReference type="Google" id="ProtNLM"/>
    </source>
</evidence>
<name>D3SLE0_THEAH</name>
<dbReference type="STRING" id="638303.Thal_0938"/>
<keyword evidence="1" id="KW-0732">Signal</keyword>
<proteinExistence type="predicted"/>
<accession>D3SLE0</accession>
<dbReference type="Proteomes" id="UP000002043">
    <property type="component" value="Chromosome"/>
</dbReference>
<feature type="chain" id="PRO_5003050891" description="Fibronectin type III domain protein" evidence="1">
    <location>
        <begin position="21"/>
        <end position="251"/>
    </location>
</feature>
<sequence length="251" mass="28460">MRLTKLFPLLVFLCSCGVKADPEPLPSPQVEIKRLGSTVYVRSLEGEVVVKGFSKEGDLWFKEEEKAFCFGVVRLNGKGKKFCVPEALKEKPLLRTEEYPDKVKVTPKGFRSFVLYKIKEGKPDLLSAQKLDGPFVIDRDYMTQCYGVAGVEKDRESELSVFCVKAKPHPPVADVERLDWRAVGNKLYIFWSYRKDPLFSHFVVYKNGKLLGSTTSYMWEDELPSQRVTYTVKAVSVYGVESEGASVTYSP</sequence>
<keyword evidence="3" id="KW-1185">Reference proteome</keyword>
<gene>
    <name evidence="2" type="ordered locus">Thal_0938</name>
</gene>
<dbReference type="OrthoDB" id="13499at2"/>
<dbReference type="RefSeq" id="WP_012991976.1">
    <property type="nucleotide sequence ID" value="NC_013894.1"/>
</dbReference>
<dbReference type="KEGG" id="tal:Thal_0938"/>
<evidence type="ECO:0000256" key="1">
    <source>
        <dbReference type="SAM" id="SignalP"/>
    </source>
</evidence>
<reference evidence="3" key="1">
    <citation type="journal article" date="2010" name="Stand. Genomic Sci.">
        <title>Complete genome sequence of Thermocrinis albus type strain (HI 11/12T).</title>
        <authorList>
            <person name="Wirth R."/>
            <person name="Sikorski J."/>
            <person name="Brambilla E."/>
            <person name="Misra M."/>
            <person name="Lapidus A."/>
            <person name="Copeland A."/>
            <person name="Nolan M."/>
            <person name="Lucas S."/>
            <person name="Chen F."/>
            <person name="Tice H."/>
            <person name="Cheng J.F."/>
            <person name="Han C."/>
            <person name="Detter J.C."/>
            <person name="Tapia R."/>
            <person name="Bruce D."/>
            <person name="Goodwin L."/>
            <person name="Pitluck S."/>
            <person name="Pati A."/>
            <person name="Anderson I."/>
            <person name="Ivanova N."/>
            <person name="Mavromatis K."/>
            <person name="Mikhailova N."/>
            <person name="Chen A."/>
            <person name="Palaniappan K."/>
            <person name="Bilek Y."/>
            <person name="Hader T."/>
            <person name="Land M."/>
            <person name="Hauser L."/>
            <person name="Chang Y.J."/>
            <person name="Jeffries C.D."/>
            <person name="Tindall B.J."/>
            <person name="Rohde M."/>
            <person name="Goker M."/>
            <person name="Bristow J."/>
            <person name="Eisen J.A."/>
            <person name="Markowitz V."/>
            <person name="Hugenholtz P."/>
            <person name="Kyrpides N.C."/>
            <person name="Klenk H.P."/>
        </authorList>
    </citation>
    <scope>NUCLEOTIDE SEQUENCE [LARGE SCALE GENOMIC DNA]</scope>
    <source>
        <strain evidence="3">DSM 14484 / JCM 11386 / HI 11/12</strain>
    </source>
</reference>
<dbReference type="eggNOG" id="ENOG50337VA">
    <property type="taxonomic scope" value="Bacteria"/>
</dbReference>
<evidence type="ECO:0000313" key="3">
    <source>
        <dbReference type="Proteomes" id="UP000002043"/>
    </source>
</evidence>
<dbReference type="PROSITE" id="PS51257">
    <property type="entry name" value="PROKAR_LIPOPROTEIN"/>
    <property type="match status" value="1"/>
</dbReference>
<dbReference type="HOGENOM" id="CLU_1114633_0_0_0"/>